<sequence length="66" mass="7363">MSIGDHALAMKNVTWTGSAVETLLRWLRDPGVNAWLDLEEGGNQSLDEGQMLLSFMKEDEATQRKA</sequence>
<gene>
    <name evidence="1" type="ORF">AAFF_G00201500</name>
</gene>
<comment type="caution">
    <text evidence="1">The sequence shown here is derived from an EMBL/GenBank/DDBJ whole genome shotgun (WGS) entry which is preliminary data.</text>
</comment>
<accession>A0AAD7SWP4</accession>
<keyword evidence="2" id="KW-1185">Reference proteome</keyword>
<dbReference type="EMBL" id="JAINUG010000027">
    <property type="protein sequence ID" value="KAJ8410169.1"/>
    <property type="molecule type" value="Genomic_DNA"/>
</dbReference>
<reference evidence="1" key="1">
    <citation type="journal article" date="2023" name="Science">
        <title>Genome structures resolve the early diversification of teleost fishes.</title>
        <authorList>
            <person name="Parey E."/>
            <person name="Louis A."/>
            <person name="Montfort J."/>
            <person name="Bouchez O."/>
            <person name="Roques C."/>
            <person name="Iampietro C."/>
            <person name="Lluch J."/>
            <person name="Castinel A."/>
            <person name="Donnadieu C."/>
            <person name="Desvignes T."/>
            <person name="Floi Bucao C."/>
            <person name="Jouanno E."/>
            <person name="Wen M."/>
            <person name="Mejri S."/>
            <person name="Dirks R."/>
            <person name="Jansen H."/>
            <person name="Henkel C."/>
            <person name="Chen W.J."/>
            <person name="Zahm M."/>
            <person name="Cabau C."/>
            <person name="Klopp C."/>
            <person name="Thompson A.W."/>
            <person name="Robinson-Rechavi M."/>
            <person name="Braasch I."/>
            <person name="Lecointre G."/>
            <person name="Bobe J."/>
            <person name="Postlethwait J.H."/>
            <person name="Berthelot C."/>
            <person name="Roest Crollius H."/>
            <person name="Guiguen Y."/>
        </authorList>
    </citation>
    <scope>NUCLEOTIDE SEQUENCE</scope>
    <source>
        <strain evidence="1">NC1722</strain>
    </source>
</reference>
<proteinExistence type="predicted"/>
<name>A0AAD7SWP4_9TELE</name>
<dbReference type="AlphaFoldDB" id="A0AAD7SWP4"/>
<dbReference type="Proteomes" id="UP001221898">
    <property type="component" value="Unassembled WGS sequence"/>
</dbReference>
<evidence type="ECO:0000313" key="1">
    <source>
        <dbReference type="EMBL" id="KAJ8410169.1"/>
    </source>
</evidence>
<evidence type="ECO:0000313" key="2">
    <source>
        <dbReference type="Proteomes" id="UP001221898"/>
    </source>
</evidence>
<protein>
    <submittedName>
        <fullName evidence="1">Uncharacterized protein</fullName>
    </submittedName>
</protein>
<organism evidence="1 2">
    <name type="scientific">Aldrovandia affinis</name>
    <dbReference type="NCBI Taxonomy" id="143900"/>
    <lineage>
        <taxon>Eukaryota</taxon>
        <taxon>Metazoa</taxon>
        <taxon>Chordata</taxon>
        <taxon>Craniata</taxon>
        <taxon>Vertebrata</taxon>
        <taxon>Euteleostomi</taxon>
        <taxon>Actinopterygii</taxon>
        <taxon>Neopterygii</taxon>
        <taxon>Teleostei</taxon>
        <taxon>Notacanthiformes</taxon>
        <taxon>Halosauridae</taxon>
        <taxon>Aldrovandia</taxon>
    </lineage>
</organism>